<dbReference type="Gene3D" id="3.90.550.10">
    <property type="entry name" value="Spore Coat Polysaccharide Biosynthesis Protein SpsA, Chain A"/>
    <property type="match status" value="1"/>
</dbReference>
<dbReference type="RefSeq" id="WP_170315895.1">
    <property type="nucleotide sequence ID" value="NZ_WHPN01000327.1"/>
</dbReference>
<dbReference type="PANTHER" id="PTHR43685">
    <property type="entry name" value="GLYCOSYLTRANSFERASE"/>
    <property type="match status" value="1"/>
</dbReference>
<keyword evidence="4" id="KW-1185">Reference proteome</keyword>
<evidence type="ECO:0000313" key="4">
    <source>
        <dbReference type="Proteomes" id="UP000621266"/>
    </source>
</evidence>
<comment type="caution">
    <text evidence="3">The sequence shown here is derived from an EMBL/GenBank/DDBJ whole genome shotgun (WGS) entry which is preliminary data.</text>
</comment>
<dbReference type="InterPro" id="IPR024078">
    <property type="entry name" value="LmbE-like_dom_sf"/>
</dbReference>
<dbReference type="SUPFAM" id="SSF102588">
    <property type="entry name" value="LmbE-like"/>
    <property type="match status" value="1"/>
</dbReference>
<dbReference type="PANTHER" id="PTHR43685:SF3">
    <property type="entry name" value="SLR2126 PROTEIN"/>
    <property type="match status" value="1"/>
</dbReference>
<dbReference type="InterPro" id="IPR029044">
    <property type="entry name" value="Nucleotide-diphossugar_trans"/>
</dbReference>
<protein>
    <submittedName>
        <fullName evidence="3">Glycosyltransferase</fullName>
    </submittedName>
</protein>
<evidence type="ECO:0000256" key="1">
    <source>
        <dbReference type="ARBA" id="ARBA00022833"/>
    </source>
</evidence>
<proteinExistence type="predicted"/>
<accession>A0ABQ7FEB8</accession>
<dbReference type="InterPro" id="IPR001173">
    <property type="entry name" value="Glyco_trans_2-like"/>
</dbReference>
<dbReference type="InterPro" id="IPR050834">
    <property type="entry name" value="Glycosyltransf_2"/>
</dbReference>
<evidence type="ECO:0000313" key="3">
    <source>
        <dbReference type="EMBL" id="KAF4407202.1"/>
    </source>
</evidence>
<keyword evidence="1" id="KW-0862">Zinc</keyword>
<dbReference type="SUPFAM" id="SSF53448">
    <property type="entry name" value="Nucleotide-diphospho-sugar transferases"/>
    <property type="match status" value="1"/>
</dbReference>
<organism evidence="3 4">
    <name type="scientific">Streptomyces lycii</name>
    <dbReference type="NCBI Taxonomy" id="2654337"/>
    <lineage>
        <taxon>Bacteria</taxon>
        <taxon>Bacillati</taxon>
        <taxon>Actinomycetota</taxon>
        <taxon>Actinomycetes</taxon>
        <taxon>Kitasatosporales</taxon>
        <taxon>Streptomycetaceae</taxon>
        <taxon>Streptomyces</taxon>
    </lineage>
</organism>
<evidence type="ECO:0000259" key="2">
    <source>
        <dbReference type="Pfam" id="PF00535"/>
    </source>
</evidence>
<dbReference type="Pfam" id="PF02585">
    <property type="entry name" value="PIG-L"/>
    <property type="match status" value="1"/>
</dbReference>
<dbReference type="Gene3D" id="3.40.50.10320">
    <property type="entry name" value="LmbE-like"/>
    <property type="match status" value="1"/>
</dbReference>
<dbReference type="InterPro" id="IPR003737">
    <property type="entry name" value="GlcNAc_PI_deacetylase-related"/>
</dbReference>
<gene>
    <name evidence="3" type="ORF">GCU69_20840</name>
</gene>
<reference evidence="3 4" key="1">
    <citation type="submission" date="2019-10" db="EMBL/GenBank/DDBJ databases">
        <title>Streptomyces tenebrisbrunneis sp.nov., an endogenous actinomycete isolated from of Lycium ruthenicum.</title>
        <authorList>
            <person name="Ma L."/>
        </authorList>
    </citation>
    <scope>NUCLEOTIDE SEQUENCE [LARGE SCALE GENOMIC DNA]</scope>
    <source>
        <strain evidence="3 4">TRM 66187</strain>
    </source>
</reference>
<sequence length="548" mass="60972">MSEPTLCSVVVPTYNRSDLLRHTLDSLVRQTLPASRFEVIVVDDGSRDDTAAVAASYEDRLALRYFFHEDDGYRVARARNTGIEHARGEICVLVDSGVLLHSGALRAHLDSHAAHEGPVAVCGYVYCFNEDNEDGAEIQRAIDFADPDGFMAGLTEEGRWLDIREEFYEKYTDDFADLPAPWLVWWTCNVSARTEQLRSTGMFDDAYRSWGAEDIDMSYRLHRDGARFLLNREAAAVHVPHDKSYHANMRSVAGNYRYFASKYGTPIASLVVDHHFFAINDLIRERDLPACADFLAAADREDTAAAGDPPGPVLVFSPHPDDDVIACGGTIARRAAQGARVRVVFSTDGSQSHEAVLGIDRDPTPEELTAVREKEAGAAARVLGLGPDDVTFLGFRDTALAESLPEFRARVLEVLREQQRDGGVAEVYLPHEVRELNADHRLTGETVLDCLAELGLTPRVRKFVVWDEQTEAEFAFVNRNEPGRAPAPGERLVTVPVRDQLPRKRAALAEHRTQVDLYSPAQNRPVVPEVFAARVRGRETEQFWTDGG</sequence>
<dbReference type="EMBL" id="WHPN01000327">
    <property type="protein sequence ID" value="KAF4407202.1"/>
    <property type="molecule type" value="Genomic_DNA"/>
</dbReference>
<dbReference type="Pfam" id="PF00535">
    <property type="entry name" value="Glycos_transf_2"/>
    <property type="match status" value="1"/>
</dbReference>
<dbReference type="Proteomes" id="UP000621266">
    <property type="component" value="Unassembled WGS sequence"/>
</dbReference>
<feature type="domain" description="Glycosyltransferase 2-like" evidence="2">
    <location>
        <begin position="8"/>
        <end position="139"/>
    </location>
</feature>
<name>A0ABQ7FEB8_9ACTN</name>